<dbReference type="Gene3D" id="3.40.50.720">
    <property type="entry name" value="NAD(P)-binding Rossmann-like Domain"/>
    <property type="match status" value="1"/>
</dbReference>
<sequence length="299" mass="32159">MPKIETVAIAGASGTLGPHVFQALINAGFRVSVLTRSRKPGTYASNINVFEVDFDSVKSLTTALEGIDAVVSTVGGTTIDNQTVLIDAAIAAGVKRFIPSEFGSVTTSPKLENLPVYSSMSRIRKYLQEKTATGELSWSVLACGAFLDSVLNSPILLDFQNHTVTKIDEGDNRFSSTSLPMVGRAIAAVLQNFDATKNKVLYTSEVILTQNQVFGFAKELRPDINWRTSNVLTSVLLQESLEQFRAGDFSMPAAMKLVKGTALAGDTYGAAYDVTDNELLGIKELTPADLKKLIAEKLA</sequence>
<keyword evidence="5" id="KW-1185">Reference proteome</keyword>
<dbReference type="Gene3D" id="3.90.25.10">
    <property type="entry name" value="UDP-galactose 4-epimerase, domain 1"/>
    <property type="match status" value="1"/>
</dbReference>
<keyword evidence="1" id="KW-0521">NADP</keyword>
<dbReference type="Proteomes" id="UP000188318">
    <property type="component" value="Unassembled WGS sequence"/>
</dbReference>
<dbReference type="AlphaFoldDB" id="A0A1R3RQB3"/>
<evidence type="ECO:0000259" key="3">
    <source>
        <dbReference type="Pfam" id="PF05368"/>
    </source>
</evidence>
<dbReference type="PANTHER" id="PTHR47706:SF1">
    <property type="entry name" value="CIPA-LIKE, PUTATIVE (AFU_ORTHOLOGUE AFUA_1G12460)-RELATED"/>
    <property type="match status" value="1"/>
</dbReference>
<evidence type="ECO:0000313" key="5">
    <source>
        <dbReference type="Proteomes" id="UP000188318"/>
    </source>
</evidence>
<dbReference type="OrthoDB" id="9974981at2759"/>
<proteinExistence type="predicted"/>
<evidence type="ECO:0000313" key="4">
    <source>
        <dbReference type="EMBL" id="OOF96659.1"/>
    </source>
</evidence>
<dbReference type="STRING" id="602072.A0A1R3RQB3"/>
<dbReference type="InterPro" id="IPR008030">
    <property type="entry name" value="NmrA-like"/>
</dbReference>
<reference evidence="5" key="1">
    <citation type="journal article" date="2017" name="Genome Biol.">
        <title>Comparative genomics reveals high biological diversity and specific adaptations in the industrially and medically important fungal genus Aspergillus.</title>
        <authorList>
            <person name="de Vries R.P."/>
            <person name="Riley R."/>
            <person name="Wiebenga A."/>
            <person name="Aguilar-Osorio G."/>
            <person name="Amillis S."/>
            <person name="Uchima C.A."/>
            <person name="Anderluh G."/>
            <person name="Asadollahi M."/>
            <person name="Askin M."/>
            <person name="Barry K."/>
            <person name="Battaglia E."/>
            <person name="Bayram O."/>
            <person name="Benocci T."/>
            <person name="Braus-Stromeyer S.A."/>
            <person name="Caldana C."/>
            <person name="Canovas D."/>
            <person name="Cerqueira G.C."/>
            <person name="Chen F."/>
            <person name="Chen W."/>
            <person name="Choi C."/>
            <person name="Clum A."/>
            <person name="Dos Santos R.A."/>
            <person name="Damasio A.R."/>
            <person name="Diallinas G."/>
            <person name="Emri T."/>
            <person name="Fekete E."/>
            <person name="Flipphi M."/>
            <person name="Freyberg S."/>
            <person name="Gallo A."/>
            <person name="Gournas C."/>
            <person name="Habgood R."/>
            <person name="Hainaut M."/>
            <person name="Harispe M.L."/>
            <person name="Henrissat B."/>
            <person name="Hilden K.S."/>
            <person name="Hope R."/>
            <person name="Hossain A."/>
            <person name="Karabika E."/>
            <person name="Karaffa L."/>
            <person name="Karanyi Z."/>
            <person name="Krasevec N."/>
            <person name="Kuo A."/>
            <person name="Kusch H."/>
            <person name="LaButti K."/>
            <person name="Lagendijk E.L."/>
            <person name="Lapidus A."/>
            <person name="Levasseur A."/>
            <person name="Lindquist E."/>
            <person name="Lipzen A."/>
            <person name="Logrieco A.F."/>
            <person name="MacCabe A."/>
            <person name="Maekelae M.R."/>
            <person name="Malavazi I."/>
            <person name="Melin P."/>
            <person name="Meyer V."/>
            <person name="Mielnichuk N."/>
            <person name="Miskei M."/>
            <person name="Molnar A.P."/>
            <person name="Mule G."/>
            <person name="Ngan C.Y."/>
            <person name="Orejas M."/>
            <person name="Orosz E."/>
            <person name="Ouedraogo J.P."/>
            <person name="Overkamp K.M."/>
            <person name="Park H.-S."/>
            <person name="Perrone G."/>
            <person name="Piumi F."/>
            <person name="Punt P.J."/>
            <person name="Ram A.F."/>
            <person name="Ramon A."/>
            <person name="Rauscher S."/>
            <person name="Record E."/>
            <person name="Riano-Pachon D.M."/>
            <person name="Robert V."/>
            <person name="Roehrig J."/>
            <person name="Ruller R."/>
            <person name="Salamov A."/>
            <person name="Salih N.S."/>
            <person name="Samson R.A."/>
            <person name="Sandor E."/>
            <person name="Sanguinetti M."/>
            <person name="Schuetze T."/>
            <person name="Sepcic K."/>
            <person name="Shelest E."/>
            <person name="Sherlock G."/>
            <person name="Sophianopoulou V."/>
            <person name="Squina F.M."/>
            <person name="Sun H."/>
            <person name="Susca A."/>
            <person name="Todd R.B."/>
            <person name="Tsang A."/>
            <person name="Unkles S.E."/>
            <person name="van de Wiele N."/>
            <person name="van Rossen-Uffink D."/>
            <person name="Oliveira J.V."/>
            <person name="Vesth T.C."/>
            <person name="Visser J."/>
            <person name="Yu J.-H."/>
            <person name="Zhou M."/>
            <person name="Andersen M.R."/>
            <person name="Archer D.B."/>
            <person name="Baker S.E."/>
            <person name="Benoit I."/>
            <person name="Brakhage A.A."/>
            <person name="Braus G.H."/>
            <person name="Fischer R."/>
            <person name="Frisvad J.C."/>
            <person name="Goldman G.H."/>
            <person name="Houbraken J."/>
            <person name="Oakley B."/>
            <person name="Pocsi I."/>
            <person name="Scazzocchio C."/>
            <person name="Seiboth B."/>
            <person name="vanKuyk P.A."/>
            <person name="Wortman J."/>
            <person name="Dyer P.S."/>
            <person name="Grigoriev I.V."/>
        </authorList>
    </citation>
    <scope>NUCLEOTIDE SEQUENCE [LARGE SCALE GENOMIC DNA]</scope>
    <source>
        <strain evidence="5">ITEM 5010</strain>
    </source>
</reference>
<dbReference type="SUPFAM" id="SSF51735">
    <property type="entry name" value="NAD(P)-binding Rossmann-fold domains"/>
    <property type="match status" value="1"/>
</dbReference>
<dbReference type="InterPro" id="IPR045312">
    <property type="entry name" value="PCBER-like"/>
</dbReference>
<dbReference type="Pfam" id="PF05368">
    <property type="entry name" value="NmrA"/>
    <property type="match status" value="1"/>
</dbReference>
<feature type="domain" description="NmrA-like" evidence="3">
    <location>
        <begin position="5"/>
        <end position="214"/>
    </location>
</feature>
<dbReference type="VEuPathDB" id="FungiDB:ASPCADRAFT_206850"/>
<evidence type="ECO:0000256" key="2">
    <source>
        <dbReference type="ARBA" id="ARBA00023002"/>
    </source>
</evidence>
<name>A0A1R3RQB3_ASPC5</name>
<evidence type="ECO:0000256" key="1">
    <source>
        <dbReference type="ARBA" id="ARBA00022857"/>
    </source>
</evidence>
<accession>A0A1R3RQB3</accession>
<protein>
    <recommendedName>
        <fullName evidence="3">NmrA-like domain-containing protein</fullName>
    </recommendedName>
</protein>
<dbReference type="CDD" id="cd05259">
    <property type="entry name" value="PCBER_SDR_a"/>
    <property type="match status" value="1"/>
</dbReference>
<gene>
    <name evidence="4" type="ORF">ASPCADRAFT_206850</name>
</gene>
<dbReference type="OMA" id="LDFQNHT"/>
<keyword evidence="2" id="KW-0560">Oxidoreductase</keyword>
<organism evidence="4 5">
    <name type="scientific">Aspergillus carbonarius (strain ITEM 5010)</name>
    <dbReference type="NCBI Taxonomy" id="602072"/>
    <lineage>
        <taxon>Eukaryota</taxon>
        <taxon>Fungi</taxon>
        <taxon>Dikarya</taxon>
        <taxon>Ascomycota</taxon>
        <taxon>Pezizomycotina</taxon>
        <taxon>Eurotiomycetes</taxon>
        <taxon>Eurotiomycetidae</taxon>
        <taxon>Eurotiales</taxon>
        <taxon>Aspergillaceae</taxon>
        <taxon>Aspergillus</taxon>
        <taxon>Aspergillus subgen. Circumdati</taxon>
    </lineage>
</organism>
<dbReference type="InterPro" id="IPR051609">
    <property type="entry name" value="NmrA/Isoflavone_reductase-like"/>
</dbReference>
<dbReference type="PANTHER" id="PTHR47706">
    <property type="entry name" value="NMRA-LIKE FAMILY PROTEIN"/>
    <property type="match status" value="1"/>
</dbReference>
<dbReference type="InterPro" id="IPR036291">
    <property type="entry name" value="NAD(P)-bd_dom_sf"/>
</dbReference>
<dbReference type="GO" id="GO:0016491">
    <property type="term" value="F:oxidoreductase activity"/>
    <property type="evidence" value="ECO:0007669"/>
    <property type="project" value="UniProtKB-KW"/>
</dbReference>
<dbReference type="EMBL" id="KV907498">
    <property type="protein sequence ID" value="OOF96659.1"/>
    <property type="molecule type" value="Genomic_DNA"/>
</dbReference>